<dbReference type="NCBIfam" id="TIGR01509">
    <property type="entry name" value="HAD-SF-IA-v3"/>
    <property type="match status" value="1"/>
</dbReference>
<dbReference type="NCBIfam" id="TIGR02009">
    <property type="entry name" value="PGMB-YQAB-SF"/>
    <property type="match status" value="1"/>
</dbReference>
<evidence type="ECO:0000256" key="5">
    <source>
        <dbReference type="ARBA" id="ARBA00022842"/>
    </source>
</evidence>
<dbReference type="PANTHER" id="PTHR46193">
    <property type="entry name" value="6-PHOSPHOGLUCONATE PHOSPHATASE"/>
    <property type="match status" value="1"/>
</dbReference>
<dbReference type="PANTHER" id="PTHR46193:SF18">
    <property type="entry name" value="HEXITOL PHOSPHATASE B"/>
    <property type="match status" value="1"/>
</dbReference>
<keyword evidence="6" id="KW-0413">Isomerase</keyword>
<keyword evidence="5" id="KW-0460">Magnesium</keyword>
<keyword evidence="12" id="KW-1185">Reference proteome</keyword>
<sequence length="248" mass="25960">MDHDGIDAVLFDLDGVITPTAEKHMQAWNRMFSAYFADRGIDPYSDEDYFRYIDGKPRVEGIASMLAARGITLPDGVEGEGDDDEGSAEADTITGLGLRKNIVFRQLLDEGIEAYPGSVAYLDALDAAGIASCVVSSSKNAGPVLEAAGLRDRFEVVVDGLVAQAEGIPGKPRPDTYLRGAELLGVPADRCVVIEDAVSGVQAGAAGGFAHVVGVDRGAGRDVLLREGADIVVVDLAELIPGLTGARS</sequence>
<reference evidence="12" key="1">
    <citation type="journal article" date="2019" name="Int. J. Syst. Evol. Microbiol.">
        <title>The Global Catalogue of Microorganisms (GCM) 10K type strain sequencing project: providing services to taxonomists for standard genome sequencing and annotation.</title>
        <authorList>
            <consortium name="The Broad Institute Genomics Platform"/>
            <consortium name="The Broad Institute Genome Sequencing Center for Infectious Disease"/>
            <person name="Wu L."/>
            <person name="Ma J."/>
        </authorList>
    </citation>
    <scope>NUCLEOTIDE SEQUENCE [LARGE SCALE GENOMIC DNA]</scope>
    <source>
        <strain evidence="12">JCM 16002</strain>
    </source>
</reference>
<evidence type="ECO:0000256" key="7">
    <source>
        <dbReference type="ARBA" id="ARBA00023277"/>
    </source>
</evidence>
<dbReference type="Gene3D" id="1.10.150.240">
    <property type="entry name" value="Putative phosphatase, domain 2"/>
    <property type="match status" value="1"/>
</dbReference>
<evidence type="ECO:0000313" key="11">
    <source>
        <dbReference type="EMBL" id="GAA1716566.1"/>
    </source>
</evidence>
<keyword evidence="4" id="KW-0479">Metal-binding</keyword>
<gene>
    <name evidence="11" type="ORF">GCM10009831_27930</name>
</gene>
<dbReference type="InterPro" id="IPR023214">
    <property type="entry name" value="HAD_sf"/>
</dbReference>
<evidence type="ECO:0000256" key="1">
    <source>
        <dbReference type="ARBA" id="ARBA00001946"/>
    </source>
</evidence>
<dbReference type="EMBL" id="BAAAQG010000015">
    <property type="protein sequence ID" value="GAA1716566.1"/>
    <property type="molecule type" value="Genomic_DNA"/>
</dbReference>
<comment type="caution">
    <text evidence="11">The sequence shown here is derived from an EMBL/GenBank/DDBJ whole genome shotgun (WGS) entry which is preliminary data.</text>
</comment>
<comment type="cofactor">
    <cofactor evidence="1">
        <name>Mg(2+)</name>
        <dbReference type="ChEBI" id="CHEBI:18420"/>
    </cofactor>
</comment>
<dbReference type="InterPro" id="IPR036412">
    <property type="entry name" value="HAD-like_sf"/>
</dbReference>
<dbReference type="SFLD" id="SFLDS00003">
    <property type="entry name" value="Haloacid_Dehalogenase"/>
    <property type="match status" value="1"/>
</dbReference>
<protein>
    <recommendedName>
        <fullName evidence="10">Beta-phosphoglucomutase</fullName>
        <ecNumber evidence="9">5.4.2.6</ecNumber>
    </recommendedName>
</protein>
<dbReference type="Proteomes" id="UP001500383">
    <property type="component" value="Unassembled WGS sequence"/>
</dbReference>
<dbReference type="InterPro" id="IPR010976">
    <property type="entry name" value="B-phosphoglucomutase_hydrolase"/>
</dbReference>
<keyword evidence="11" id="KW-0378">Hydrolase</keyword>
<comment type="catalytic activity">
    <reaction evidence="8">
        <text>beta-D-glucose 1-phosphate = beta-D-glucose 6-phosphate</text>
        <dbReference type="Rhea" id="RHEA:20113"/>
        <dbReference type="ChEBI" id="CHEBI:57684"/>
        <dbReference type="ChEBI" id="CHEBI:58247"/>
        <dbReference type="EC" id="5.4.2.6"/>
    </reaction>
</comment>
<dbReference type="PRINTS" id="PR00413">
    <property type="entry name" value="HADHALOGNASE"/>
</dbReference>
<comment type="similarity">
    <text evidence="2">Belongs to the HAD-like hydrolase superfamily. CbbY/CbbZ/Gph/YieH family.</text>
</comment>
<organism evidence="11 12">
    <name type="scientific">Dietzia cercidiphylli</name>
    <dbReference type="NCBI Taxonomy" id="498199"/>
    <lineage>
        <taxon>Bacteria</taxon>
        <taxon>Bacillati</taxon>
        <taxon>Actinomycetota</taxon>
        <taxon>Actinomycetes</taxon>
        <taxon>Mycobacteriales</taxon>
        <taxon>Dietziaceae</taxon>
        <taxon>Dietzia</taxon>
    </lineage>
</organism>
<evidence type="ECO:0000256" key="9">
    <source>
        <dbReference type="ARBA" id="ARBA00044968"/>
    </source>
</evidence>
<dbReference type="GO" id="GO:0016787">
    <property type="term" value="F:hydrolase activity"/>
    <property type="evidence" value="ECO:0007669"/>
    <property type="project" value="UniProtKB-KW"/>
</dbReference>
<keyword evidence="3" id="KW-0597">Phosphoprotein</keyword>
<dbReference type="SUPFAM" id="SSF56784">
    <property type="entry name" value="HAD-like"/>
    <property type="match status" value="1"/>
</dbReference>
<evidence type="ECO:0000256" key="10">
    <source>
        <dbReference type="ARBA" id="ARBA00044991"/>
    </source>
</evidence>
<dbReference type="RefSeq" id="WP_182658228.1">
    <property type="nucleotide sequence ID" value="NZ_BAAAQG010000015.1"/>
</dbReference>
<proteinExistence type="inferred from homology"/>
<evidence type="ECO:0000256" key="4">
    <source>
        <dbReference type="ARBA" id="ARBA00022723"/>
    </source>
</evidence>
<dbReference type="Gene3D" id="3.40.50.1000">
    <property type="entry name" value="HAD superfamily/HAD-like"/>
    <property type="match status" value="1"/>
</dbReference>
<dbReference type="Pfam" id="PF00702">
    <property type="entry name" value="Hydrolase"/>
    <property type="match status" value="1"/>
</dbReference>
<evidence type="ECO:0000256" key="6">
    <source>
        <dbReference type="ARBA" id="ARBA00023235"/>
    </source>
</evidence>
<accession>A0ABP4V4W4</accession>
<name>A0ABP4V4W4_9ACTN</name>
<evidence type="ECO:0000256" key="3">
    <source>
        <dbReference type="ARBA" id="ARBA00022553"/>
    </source>
</evidence>
<dbReference type="InterPro" id="IPR023198">
    <property type="entry name" value="PGP-like_dom2"/>
</dbReference>
<evidence type="ECO:0000313" key="12">
    <source>
        <dbReference type="Proteomes" id="UP001500383"/>
    </source>
</evidence>
<evidence type="ECO:0000256" key="8">
    <source>
        <dbReference type="ARBA" id="ARBA00044926"/>
    </source>
</evidence>
<dbReference type="InterPro" id="IPR051600">
    <property type="entry name" value="Beta-PGM-like"/>
</dbReference>
<evidence type="ECO:0000256" key="2">
    <source>
        <dbReference type="ARBA" id="ARBA00006171"/>
    </source>
</evidence>
<dbReference type="SFLD" id="SFLDG01129">
    <property type="entry name" value="C1.5:_HAD__Beta-PGM__Phosphata"/>
    <property type="match status" value="1"/>
</dbReference>
<keyword evidence="7" id="KW-0119">Carbohydrate metabolism</keyword>
<dbReference type="EC" id="5.4.2.6" evidence="9"/>
<dbReference type="InterPro" id="IPR006439">
    <property type="entry name" value="HAD-SF_hydro_IA"/>
</dbReference>